<keyword evidence="3 6" id="KW-0808">Transferase</keyword>
<evidence type="ECO:0000313" key="9">
    <source>
        <dbReference type="EnsemblMetazoa" id="XP_022668867"/>
    </source>
</evidence>
<reference evidence="9" key="1">
    <citation type="submission" date="2021-01" db="UniProtKB">
        <authorList>
            <consortium name="EnsemblMetazoa"/>
        </authorList>
    </citation>
    <scope>IDENTIFICATION</scope>
</reference>
<dbReference type="CDD" id="cd06454">
    <property type="entry name" value="KBL_like"/>
    <property type="match status" value="1"/>
</dbReference>
<proteinExistence type="inferred from homology"/>
<dbReference type="PANTHER" id="PTHR13693">
    <property type="entry name" value="CLASS II AMINOTRANSFERASE/8-AMINO-7-OXONONANOATE SYNTHASE"/>
    <property type="match status" value="1"/>
</dbReference>
<dbReference type="InterPro" id="IPR015422">
    <property type="entry name" value="PyrdxlP-dep_Trfase_small"/>
</dbReference>
<dbReference type="NCBIfam" id="TIGR01821">
    <property type="entry name" value="5aminolev_synth"/>
    <property type="match status" value="1"/>
</dbReference>
<dbReference type="Proteomes" id="UP000594260">
    <property type="component" value="Unplaced"/>
</dbReference>
<dbReference type="InParanoid" id="A0A7M7MDQ7"/>
<dbReference type="UniPathway" id="UPA00251">
    <property type="reaction ID" value="UER00375"/>
</dbReference>
<protein>
    <recommendedName>
        <fullName evidence="6">5-aminolevulinate synthase</fullName>
        <ecNumber evidence="6">2.3.1.37</ecNumber>
    </recommendedName>
    <alternativeName>
        <fullName evidence="6">5-aminolevulinic acid synthase</fullName>
    </alternativeName>
    <alternativeName>
        <fullName evidence="6">Delta-ALA synthase</fullName>
    </alternativeName>
    <alternativeName>
        <fullName evidence="6">Delta-aminolevulinate synthase</fullName>
    </alternativeName>
</protein>
<dbReference type="GO" id="GO:0048821">
    <property type="term" value="P:erythrocyte development"/>
    <property type="evidence" value="ECO:0007669"/>
    <property type="project" value="TreeGrafter"/>
</dbReference>
<dbReference type="Gene3D" id="3.40.640.10">
    <property type="entry name" value="Type I PLP-dependent aspartate aminotransferase-like (Major domain)"/>
    <property type="match status" value="1"/>
</dbReference>
<dbReference type="RefSeq" id="XP_022664279.1">
    <property type="nucleotide sequence ID" value="XM_022808544.1"/>
</dbReference>
<dbReference type="InterPro" id="IPR015118">
    <property type="entry name" value="5aminolev_synth_preseq"/>
</dbReference>
<dbReference type="InterPro" id="IPR015424">
    <property type="entry name" value="PyrdxlP-dep_Trfase"/>
</dbReference>
<dbReference type="PANTHER" id="PTHR13693:SF102">
    <property type="entry name" value="2-AMINO-3-KETOBUTYRATE COENZYME A LIGASE, MITOCHONDRIAL"/>
    <property type="match status" value="1"/>
</dbReference>
<dbReference type="FunCoup" id="A0A7M7MDQ7">
    <property type="interactions" value="601"/>
</dbReference>
<evidence type="ECO:0000256" key="1">
    <source>
        <dbReference type="ARBA" id="ARBA00001933"/>
    </source>
</evidence>
<dbReference type="InterPro" id="IPR004839">
    <property type="entry name" value="Aminotransferase_I/II_large"/>
</dbReference>
<evidence type="ECO:0000256" key="2">
    <source>
        <dbReference type="ARBA" id="ARBA00008392"/>
    </source>
</evidence>
<dbReference type="GO" id="GO:0003870">
    <property type="term" value="F:5-aminolevulinate synthase activity"/>
    <property type="evidence" value="ECO:0007669"/>
    <property type="project" value="UniProtKB-EC"/>
</dbReference>
<evidence type="ECO:0000256" key="6">
    <source>
        <dbReference type="RuleBase" id="RU910713"/>
    </source>
</evidence>
<keyword evidence="5 6" id="KW-0012">Acyltransferase</keyword>
<evidence type="ECO:0000256" key="4">
    <source>
        <dbReference type="ARBA" id="ARBA00022898"/>
    </source>
</evidence>
<dbReference type="GO" id="GO:0030170">
    <property type="term" value="F:pyridoxal phosphate binding"/>
    <property type="evidence" value="ECO:0007669"/>
    <property type="project" value="UniProtKB-UniRule"/>
</dbReference>
<name>A0A7M7MDQ7_VARDE</name>
<evidence type="ECO:0000313" key="10">
    <source>
        <dbReference type="Proteomes" id="UP000594260"/>
    </source>
</evidence>
<evidence type="ECO:0000256" key="3">
    <source>
        <dbReference type="ARBA" id="ARBA00022679"/>
    </source>
</evidence>
<comment type="similarity">
    <text evidence="2 6">Belongs to the class-II pyridoxal-phosphate-dependent aminotransferase family.</text>
</comment>
<evidence type="ECO:0000256" key="5">
    <source>
        <dbReference type="ARBA" id="ARBA00023315"/>
    </source>
</evidence>
<dbReference type="Pfam" id="PF09029">
    <property type="entry name" value="Preseq_ALAS"/>
    <property type="match status" value="1"/>
</dbReference>
<comment type="catalytic activity">
    <reaction evidence="6">
        <text>succinyl-CoA + glycine + H(+) = 5-aminolevulinate + CO2 + CoA</text>
        <dbReference type="Rhea" id="RHEA:12921"/>
        <dbReference type="ChEBI" id="CHEBI:15378"/>
        <dbReference type="ChEBI" id="CHEBI:16526"/>
        <dbReference type="ChEBI" id="CHEBI:57287"/>
        <dbReference type="ChEBI" id="CHEBI:57292"/>
        <dbReference type="ChEBI" id="CHEBI:57305"/>
        <dbReference type="ChEBI" id="CHEBI:356416"/>
        <dbReference type="EC" id="2.3.1.37"/>
    </reaction>
</comment>
<dbReference type="RefSeq" id="XP_022668867.1">
    <property type="nucleotide sequence ID" value="XM_022813132.1"/>
</dbReference>
<evidence type="ECO:0000259" key="7">
    <source>
        <dbReference type="Pfam" id="PF00155"/>
    </source>
</evidence>
<dbReference type="OMA" id="ARRCPIM"/>
<dbReference type="EnsemblMetazoa" id="XM_022808544">
    <property type="protein sequence ID" value="XP_022664279"/>
    <property type="gene ID" value="LOC111251695"/>
</dbReference>
<dbReference type="InterPro" id="IPR015421">
    <property type="entry name" value="PyrdxlP-dep_Trfase_major"/>
</dbReference>
<keyword evidence="4 6" id="KW-0663">Pyridoxal phosphate</keyword>
<feature type="domain" description="Aminotransferase class I/classII large" evidence="7">
    <location>
        <begin position="187"/>
        <end position="528"/>
    </location>
</feature>
<dbReference type="GO" id="GO:0006782">
    <property type="term" value="P:protoporphyrinogen IX biosynthetic process"/>
    <property type="evidence" value="ECO:0007669"/>
    <property type="project" value="UniProtKB-UniRule"/>
</dbReference>
<dbReference type="GO" id="GO:0042541">
    <property type="term" value="P:hemoglobin biosynthetic process"/>
    <property type="evidence" value="ECO:0007669"/>
    <property type="project" value="TreeGrafter"/>
</dbReference>
<dbReference type="FunFam" id="3.40.640.10:FF:000006">
    <property type="entry name" value="5-aminolevulinate synthase, mitochondrial"/>
    <property type="match status" value="1"/>
</dbReference>
<comment type="cofactor">
    <cofactor evidence="1 6">
        <name>pyridoxal 5'-phosphate</name>
        <dbReference type="ChEBI" id="CHEBI:597326"/>
    </cofactor>
</comment>
<dbReference type="GO" id="GO:0005759">
    <property type="term" value="C:mitochondrial matrix"/>
    <property type="evidence" value="ECO:0007669"/>
    <property type="project" value="InterPro"/>
</dbReference>
<dbReference type="OrthoDB" id="10263824at2759"/>
<dbReference type="InterPro" id="IPR050087">
    <property type="entry name" value="AON_synthase_class-II"/>
</dbReference>
<dbReference type="GeneID" id="111253557"/>
<dbReference type="InterPro" id="IPR010961">
    <property type="entry name" value="4pyrrol_synth_NH2levulA_synth"/>
</dbReference>
<dbReference type="KEGG" id="vde:111251695"/>
<dbReference type="Pfam" id="PF00155">
    <property type="entry name" value="Aminotran_1_2"/>
    <property type="match status" value="1"/>
</dbReference>
<comment type="pathway">
    <text evidence="6">Porphyrin-containing compound metabolism; protoporphyrin-IX biosynthesis; 5-aminolevulinate from glycine: step 1/1.</text>
</comment>
<dbReference type="GeneID" id="111251695"/>
<evidence type="ECO:0000259" key="8">
    <source>
        <dbReference type="Pfam" id="PF09029"/>
    </source>
</evidence>
<sequence>MISRVLVDHLLYTCPSRKNCVGKINLTLYTIMPCPFVSRLTTAYVKKYASPLISMYQRQCPYLARSVSIATACSQQASVESLKQSEPFTCPVDEVNRCNRCPFLAANKTAIKSVSCPDAVEFAEKPVLDVDIATDKLDFNYESHFQSMIAKKKMDHSYRVFKKVNRLAKQFPKATEHTEMADSSKPITVWCSNDYLGMSRHPKVKAAVQEALEKHGAGAGGTRNISGNSLMHENLEKDLAKLHQKQAALLFTSCFVANDTTLFTLGKLVPGMHIFSDAGNHASMIQGIKNCGAPKHIFRHNDVAHLAELLSQVPKWVPKIVAFESVHSMTGDISPMEEICDLAHKHGAMTFIDEVHAVGLYGDHGAGVGEQRGILAKMDVISGTLGKAFGNIGGYIASTSNFVDFIRSYGAGFIFTTSLPPTVLCGARASIEILGEDEGRLLRRRHQQVVGYTRERLRAVGLPVFNSKSHIIPVHVGDPAACTRVSNELMRFGHYVQAINYPTVSRGEERLRLAPTPFHDKAMVDQFVLDLCEAWHIAGLGLMPPQQSVQQS</sequence>
<organism evidence="9 10">
    <name type="scientific">Varroa destructor</name>
    <name type="common">Honeybee mite</name>
    <dbReference type="NCBI Taxonomy" id="109461"/>
    <lineage>
        <taxon>Eukaryota</taxon>
        <taxon>Metazoa</taxon>
        <taxon>Ecdysozoa</taxon>
        <taxon>Arthropoda</taxon>
        <taxon>Chelicerata</taxon>
        <taxon>Arachnida</taxon>
        <taxon>Acari</taxon>
        <taxon>Parasitiformes</taxon>
        <taxon>Mesostigmata</taxon>
        <taxon>Gamasina</taxon>
        <taxon>Dermanyssoidea</taxon>
        <taxon>Varroidae</taxon>
        <taxon>Varroa</taxon>
    </lineage>
</organism>
<dbReference type="EC" id="2.3.1.37" evidence="6"/>
<keyword evidence="10" id="KW-1185">Reference proteome</keyword>
<dbReference type="EnsemblMetazoa" id="XM_022813132">
    <property type="protein sequence ID" value="XP_022668867"/>
    <property type="gene ID" value="LOC111253557"/>
</dbReference>
<dbReference type="KEGG" id="vde:111253557"/>
<dbReference type="SUPFAM" id="SSF53383">
    <property type="entry name" value="PLP-dependent transferases"/>
    <property type="match status" value="1"/>
</dbReference>
<keyword evidence="6" id="KW-0350">Heme biosynthesis</keyword>
<dbReference type="AlphaFoldDB" id="A0A7M7MDQ7"/>
<accession>A0A7M7MDQ7</accession>
<dbReference type="Gene3D" id="3.90.1150.10">
    <property type="entry name" value="Aspartate Aminotransferase, domain 1"/>
    <property type="match status" value="1"/>
</dbReference>
<feature type="domain" description="5-aminolevulinate synthase presequence" evidence="8">
    <location>
        <begin position="31"/>
        <end position="114"/>
    </location>
</feature>